<name>A0A0F8VWH2_9ZZZZ</name>
<evidence type="ECO:0000313" key="1">
    <source>
        <dbReference type="EMBL" id="KKK48662.1"/>
    </source>
</evidence>
<protein>
    <submittedName>
        <fullName evidence="1">Uncharacterized protein</fullName>
    </submittedName>
</protein>
<gene>
    <name evidence="1" type="ORF">LCGC14_3142900</name>
</gene>
<sequence length="37" mass="4376">MMNTQFEFTSSQLSAYMDKIRKESQCLIDELIVKYSP</sequence>
<proteinExistence type="predicted"/>
<feature type="non-terminal residue" evidence="1">
    <location>
        <position position="37"/>
    </location>
</feature>
<dbReference type="AlphaFoldDB" id="A0A0F8VWH2"/>
<accession>A0A0F8VWH2</accession>
<reference evidence="1" key="1">
    <citation type="journal article" date="2015" name="Nature">
        <title>Complex archaea that bridge the gap between prokaryotes and eukaryotes.</title>
        <authorList>
            <person name="Spang A."/>
            <person name="Saw J.H."/>
            <person name="Jorgensen S.L."/>
            <person name="Zaremba-Niedzwiedzka K."/>
            <person name="Martijn J."/>
            <person name="Lind A.E."/>
            <person name="van Eijk R."/>
            <person name="Schleper C."/>
            <person name="Guy L."/>
            <person name="Ettema T.J."/>
        </authorList>
    </citation>
    <scope>NUCLEOTIDE SEQUENCE</scope>
</reference>
<organism evidence="1">
    <name type="scientific">marine sediment metagenome</name>
    <dbReference type="NCBI Taxonomy" id="412755"/>
    <lineage>
        <taxon>unclassified sequences</taxon>
        <taxon>metagenomes</taxon>
        <taxon>ecological metagenomes</taxon>
    </lineage>
</organism>
<comment type="caution">
    <text evidence="1">The sequence shown here is derived from an EMBL/GenBank/DDBJ whole genome shotgun (WGS) entry which is preliminary data.</text>
</comment>
<dbReference type="EMBL" id="LAZR01068955">
    <property type="protein sequence ID" value="KKK48662.1"/>
    <property type="molecule type" value="Genomic_DNA"/>
</dbReference>